<evidence type="ECO:0000256" key="6">
    <source>
        <dbReference type="SAM" id="Phobius"/>
    </source>
</evidence>
<keyword evidence="9" id="KW-1185">Reference proteome</keyword>
<organism evidence="8 9">
    <name type="scientific">Marasmiellus scandens</name>
    <dbReference type="NCBI Taxonomy" id="2682957"/>
    <lineage>
        <taxon>Eukaryota</taxon>
        <taxon>Fungi</taxon>
        <taxon>Dikarya</taxon>
        <taxon>Basidiomycota</taxon>
        <taxon>Agaricomycotina</taxon>
        <taxon>Agaricomycetes</taxon>
        <taxon>Agaricomycetidae</taxon>
        <taxon>Agaricales</taxon>
        <taxon>Marasmiineae</taxon>
        <taxon>Omphalotaceae</taxon>
        <taxon>Marasmiellus</taxon>
    </lineage>
</organism>
<feature type="transmembrane region" description="Helical" evidence="6">
    <location>
        <begin position="312"/>
        <end position="334"/>
    </location>
</feature>
<dbReference type="SUPFAM" id="SSF103473">
    <property type="entry name" value="MFS general substrate transporter"/>
    <property type="match status" value="1"/>
</dbReference>
<evidence type="ECO:0000313" key="9">
    <source>
        <dbReference type="Proteomes" id="UP001498398"/>
    </source>
</evidence>
<feature type="transmembrane region" description="Helical" evidence="6">
    <location>
        <begin position="368"/>
        <end position="394"/>
    </location>
</feature>
<feature type="region of interest" description="Disordered" evidence="5">
    <location>
        <begin position="492"/>
        <end position="511"/>
    </location>
</feature>
<name>A0ABR1JI62_9AGAR</name>
<keyword evidence="3 6" id="KW-1133">Transmembrane helix</keyword>
<protein>
    <submittedName>
        <fullName evidence="8">Glycerophosphoinositol permease</fullName>
    </submittedName>
</protein>
<evidence type="ECO:0000259" key="7">
    <source>
        <dbReference type="PROSITE" id="PS50850"/>
    </source>
</evidence>
<dbReference type="Gene3D" id="1.20.1250.20">
    <property type="entry name" value="MFS general substrate transporter like domains"/>
    <property type="match status" value="1"/>
</dbReference>
<feature type="transmembrane region" description="Helical" evidence="6">
    <location>
        <begin position="445"/>
        <end position="463"/>
    </location>
</feature>
<proteinExistence type="predicted"/>
<dbReference type="PANTHER" id="PTHR23508:SF10">
    <property type="entry name" value="CARBOXYLIC ACID TRANSPORTER PROTEIN HOMOLOG"/>
    <property type="match status" value="1"/>
</dbReference>
<dbReference type="InterPro" id="IPR005828">
    <property type="entry name" value="MFS_sugar_transport-like"/>
</dbReference>
<evidence type="ECO:0000256" key="4">
    <source>
        <dbReference type="ARBA" id="ARBA00023136"/>
    </source>
</evidence>
<gene>
    <name evidence="8" type="primary">GIT2</name>
    <name evidence="8" type="ORF">VKT23_008416</name>
</gene>
<dbReference type="InterPro" id="IPR020846">
    <property type="entry name" value="MFS_dom"/>
</dbReference>
<comment type="subcellular location">
    <subcellularLocation>
        <location evidence="1">Membrane</location>
        <topology evidence="1">Multi-pass membrane protein</topology>
    </subcellularLocation>
</comment>
<dbReference type="InterPro" id="IPR036259">
    <property type="entry name" value="MFS_trans_sf"/>
</dbReference>
<reference evidence="8 9" key="1">
    <citation type="submission" date="2024-01" db="EMBL/GenBank/DDBJ databases">
        <title>A draft genome for the cacao thread blight pathogen Marasmiellus scandens.</title>
        <authorList>
            <person name="Baruah I.K."/>
            <person name="Leung J."/>
            <person name="Bukari Y."/>
            <person name="Amoako-Attah I."/>
            <person name="Meinhardt L.W."/>
            <person name="Bailey B.A."/>
            <person name="Cohen S.P."/>
        </authorList>
    </citation>
    <scope>NUCLEOTIDE SEQUENCE [LARGE SCALE GENOMIC DNA]</scope>
    <source>
        <strain evidence="8 9">GH-19</strain>
    </source>
</reference>
<feature type="transmembrane region" description="Helical" evidence="6">
    <location>
        <begin position="406"/>
        <end position="425"/>
    </location>
</feature>
<keyword evidence="2 6" id="KW-0812">Transmembrane</keyword>
<feature type="transmembrane region" description="Helical" evidence="6">
    <location>
        <begin position="17"/>
        <end position="37"/>
    </location>
</feature>
<feature type="transmembrane region" description="Helical" evidence="6">
    <location>
        <begin position="58"/>
        <end position="77"/>
    </location>
</feature>
<dbReference type="Proteomes" id="UP001498398">
    <property type="component" value="Unassembled WGS sequence"/>
</dbReference>
<feature type="transmembrane region" description="Helical" evidence="6">
    <location>
        <begin position="341"/>
        <end position="362"/>
    </location>
</feature>
<feature type="domain" description="Major facilitator superfamily (MFS) profile" evidence="7">
    <location>
        <begin position="48"/>
        <end position="467"/>
    </location>
</feature>
<feature type="transmembrane region" description="Helical" evidence="6">
    <location>
        <begin position="116"/>
        <end position="134"/>
    </location>
</feature>
<feature type="transmembrane region" description="Helical" evidence="6">
    <location>
        <begin position="188"/>
        <end position="216"/>
    </location>
</feature>
<comment type="caution">
    <text evidence="8">The sequence shown here is derived from an EMBL/GenBank/DDBJ whole genome shotgun (WGS) entry which is preliminary data.</text>
</comment>
<dbReference type="PROSITE" id="PS50850">
    <property type="entry name" value="MFS"/>
    <property type="match status" value="1"/>
</dbReference>
<keyword evidence="4 6" id="KW-0472">Membrane</keyword>
<dbReference type="PANTHER" id="PTHR23508">
    <property type="entry name" value="CARBOXYLIC ACID TRANSPORTER PROTEIN HOMOLOG"/>
    <property type="match status" value="1"/>
</dbReference>
<dbReference type="EMBL" id="JBANRG010000012">
    <property type="protein sequence ID" value="KAK7461984.1"/>
    <property type="molecule type" value="Genomic_DNA"/>
</dbReference>
<feature type="compositionally biased region" description="Basic and acidic residues" evidence="5">
    <location>
        <begin position="498"/>
        <end position="511"/>
    </location>
</feature>
<evidence type="ECO:0000256" key="2">
    <source>
        <dbReference type="ARBA" id="ARBA00022692"/>
    </source>
</evidence>
<dbReference type="Pfam" id="PF00083">
    <property type="entry name" value="Sugar_tr"/>
    <property type="match status" value="2"/>
</dbReference>
<feature type="transmembrane region" description="Helical" evidence="6">
    <location>
        <begin position="89"/>
        <end position="109"/>
    </location>
</feature>
<evidence type="ECO:0000256" key="5">
    <source>
        <dbReference type="SAM" id="MobiDB-lite"/>
    </source>
</evidence>
<feature type="transmembrane region" description="Helical" evidence="6">
    <location>
        <begin position="270"/>
        <end position="292"/>
    </location>
</feature>
<sequence length="511" mass="55800">MEDQLTFRDRLKSVSLIFAYVMGPGVMLCINQFLVAERLCSQMVREGIQGRVFRLTETVGYANGVISSVNILLARLYPDEVVNHNYKTIVSSLIFAGTVVGMITFGWLSDKMGRKFGMMTATGIVAFFSLLSAASQGANHSIAGTLAMLSACRFLLGVGVGAEYPCGSVSASEQTEQKGINKMAQHRWFALATNSMIDFGFVISAFVPLVLWWIFGDNHLRAIWRMSLGLGFIPAMLVFLWRLRMEEPDRYKKDSMKNAKVPYRLVLKRYGGSLAAIGFTWFLYDFIVYPFGIYTATIVDDITGNSDRLSVIFGWSVVINLFYIPGTVGGAFVVDYLGPKWTMIVGLLSQAVIGFIMSGAYVPLTKHIGGFAVIYGIFLSLGELGPGNCLGLLASKTSPTAVRGQFYGTVAAIGKVGAFVGTWAFPPMIDAFGGPGSTRGNTGPFWVGSGLAILSALVTFLFIRPLSHDGMEEEDRLFREYLEAHGYDTSQMGLESEVSSRTEGSVEKVPV</sequence>
<evidence type="ECO:0000256" key="3">
    <source>
        <dbReference type="ARBA" id="ARBA00022989"/>
    </source>
</evidence>
<accession>A0ABR1JI62</accession>
<evidence type="ECO:0000256" key="1">
    <source>
        <dbReference type="ARBA" id="ARBA00004141"/>
    </source>
</evidence>
<feature type="transmembrane region" description="Helical" evidence="6">
    <location>
        <begin position="222"/>
        <end position="243"/>
    </location>
</feature>
<evidence type="ECO:0000313" key="8">
    <source>
        <dbReference type="EMBL" id="KAK7461984.1"/>
    </source>
</evidence>